<sequence length="134" mass="15529">MIEMLLVLSIVIVVSSSVLLLTSTKMKEMEEERFYRQLHLDIQRLQAISITDYRYTHLTFPANRTKYEGKIADKLLFEKELPKHMRLSVDSTLKGIAFHPGGNVNDFGNFLFETDKGEKRITVYIGRGVVNYEK</sequence>
<dbReference type="NCBIfam" id="NF040982">
    <property type="entry name" value="ComGD"/>
    <property type="match status" value="1"/>
</dbReference>
<gene>
    <name evidence="1" type="ORF">M9R61_16045</name>
</gene>
<organism evidence="1 2">
    <name type="scientific">Psychrobacillus psychrodurans</name>
    <dbReference type="NCBI Taxonomy" id="126157"/>
    <lineage>
        <taxon>Bacteria</taxon>
        <taxon>Bacillati</taxon>
        <taxon>Bacillota</taxon>
        <taxon>Bacilli</taxon>
        <taxon>Bacillales</taxon>
        <taxon>Bacillaceae</taxon>
        <taxon>Psychrobacillus</taxon>
    </lineage>
</organism>
<evidence type="ECO:0008006" key="3">
    <source>
        <dbReference type="Google" id="ProtNLM"/>
    </source>
</evidence>
<dbReference type="GO" id="GO:0030420">
    <property type="term" value="P:establishment of competence for transformation"/>
    <property type="evidence" value="ECO:0007669"/>
    <property type="project" value="InterPro"/>
</dbReference>
<accession>A0A9X3LB78</accession>
<protein>
    <recommendedName>
        <fullName evidence="3">Competence protein ComGD</fullName>
    </recommendedName>
</protein>
<dbReference type="InterPro" id="IPR016785">
    <property type="entry name" value="ComGD"/>
</dbReference>
<dbReference type="PIRSF" id="PIRSF021292">
    <property type="entry name" value="Competence_ComGD"/>
    <property type="match status" value="1"/>
</dbReference>
<keyword evidence="2" id="KW-1185">Reference proteome</keyword>
<dbReference type="Proteomes" id="UP001152172">
    <property type="component" value="Unassembled WGS sequence"/>
</dbReference>
<reference evidence="1" key="1">
    <citation type="submission" date="2022-05" db="EMBL/GenBank/DDBJ databases">
        <authorList>
            <person name="Colautti A."/>
            <person name="Iacumin L."/>
        </authorList>
    </citation>
    <scope>NUCLEOTIDE SEQUENCE</scope>
    <source>
        <strain evidence="1">DSM 30747</strain>
    </source>
</reference>
<dbReference type="AlphaFoldDB" id="A0A9X3LB78"/>
<proteinExistence type="predicted"/>
<comment type="caution">
    <text evidence="1">The sequence shown here is derived from an EMBL/GenBank/DDBJ whole genome shotgun (WGS) entry which is preliminary data.</text>
</comment>
<dbReference type="EMBL" id="JAMKBI010000013">
    <property type="protein sequence ID" value="MCZ8534817.1"/>
    <property type="molecule type" value="Genomic_DNA"/>
</dbReference>
<name>A0A9X3LB78_9BACI</name>
<evidence type="ECO:0000313" key="2">
    <source>
        <dbReference type="Proteomes" id="UP001152172"/>
    </source>
</evidence>
<evidence type="ECO:0000313" key="1">
    <source>
        <dbReference type="EMBL" id="MCZ8534817.1"/>
    </source>
</evidence>